<gene>
    <name evidence="3" type="ORF">PCHDS_000540600</name>
</gene>
<evidence type="ECO:0000256" key="1">
    <source>
        <dbReference type="SAM" id="MobiDB-lite"/>
    </source>
</evidence>
<feature type="compositionally biased region" description="Polar residues" evidence="1">
    <location>
        <begin position="31"/>
        <end position="45"/>
    </location>
</feature>
<feature type="chain" id="PRO_5008750081" evidence="2">
    <location>
        <begin position="26"/>
        <end position="300"/>
    </location>
</feature>
<name>A0A1C6WQM6_PLACE</name>
<evidence type="ECO:0000313" key="3">
    <source>
        <dbReference type="EMBL" id="SCL91512.1"/>
    </source>
</evidence>
<evidence type="ECO:0000256" key="2">
    <source>
        <dbReference type="SAM" id="SignalP"/>
    </source>
</evidence>
<dbReference type="Proteomes" id="UP000507536">
    <property type="component" value="Unassembled WGS sequence"/>
</dbReference>
<organism evidence="3">
    <name type="scientific">Plasmodium chabaudi adami</name>
    <dbReference type="NCBI Taxonomy" id="5826"/>
    <lineage>
        <taxon>Eukaryota</taxon>
        <taxon>Sar</taxon>
        <taxon>Alveolata</taxon>
        <taxon>Apicomplexa</taxon>
        <taxon>Aconoidasida</taxon>
        <taxon>Haemosporida</taxon>
        <taxon>Plasmodiidae</taxon>
        <taxon>Plasmodium</taxon>
        <taxon>Plasmodium (Vinckeia)</taxon>
    </lineage>
</organism>
<reference evidence="3" key="1">
    <citation type="submission" date="2016-08" db="EMBL/GenBank/DDBJ databases">
        <authorList>
            <consortium name="Pathogen Informatics"/>
        </authorList>
    </citation>
    <scope>NUCLEOTIDE SEQUENCE</scope>
    <source>
        <strain evidence="3">DS</strain>
    </source>
</reference>
<keyword evidence="2" id="KW-0732">Signal</keyword>
<dbReference type="NCBIfam" id="TIGR01599">
    <property type="entry name" value="PYST-A"/>
    <property type="match status" value="1"/>
</dbReference>
<dbReference type="SUPFAM" id="SSF55961">
    <property type="entry name" value="Bet v1-like"/>
    <property type="match status" value="1"/>
</dbReference>
<dbReference type="AlphaFoldDB" id="A0A1C6WQM6"/>
<dbReference type="InterPro" id="IPR006486">
    <property type="entry name" value="PYST_A"/>
</dbReference>
<feature type="region of interest" description="Disordered" evidence="1">
    <location>
        <begin position="31"/>
        <end position="56"/>
    </location>
</feature>
<protein>
    <submittedName>
        <fullName evidence="3">Fam-a protein</fullName>
    </submittedName>
</protein>
<dbReference type="Gene3D" id="3.30.530.20">
    <property type="match status" value="1"/>
</dbReference>
<proteinExistence type="predicted"/>
<sequence>MNKGYIKIALALLSVAGYMQNIAFASETAVANNSSNEKAKQQSNLRHVEDEPEEFSDPERFNYDKYIRYHETKEGEQLMAEALNFSKKHAMHTDDYKLYYMKDGAALHFKKVNNTEIGKLEFTIPNPDSYDDIVNMLWDVNGEKKFNNIFVKGSATKVYNENLAIVQQRYKAPIWDRYFYALANKVKLSEDETAIFLVSSDINDGNICTTKKYVNPIIKSANLFEPEINYDDDVISAKIHKFYINLITLFIKKEADGVKITHLCSIDHDLNPKNRDETLRKSTASKMLSIVKLRNIFKKE</sequence>
<feature type="signal peptide" evidence="2">
    <location>
        <begin position="1"/>
        <end position="25"/>
    </location>
</feature>
<accession>A0A1C6WQM6</accession>
<dbReference type="InterPro" id="IPR023393">
    <property type="entry name" value="START-like_dom_sf"/>
</dbReference>
<dbReference type="EMBL" id="FMIN01000405">
    <property type="protein sequence ID" value="SCL91512.1"/>
    <property type="molecule type" value="Genomic_DNA"/>
</dbReference>